<dbReference type="Proteomes" id="UP001154114">
    <property type="component" value="Chromosome 22"/>
</dbReference>
<accession>A0A9N8KW01</accession>
<proteinExistence type="predicted"/>
<sequence length="250" mass="27063">MFYHQITEWQCGGSARRAEVALSPAAAAARLFLSAACERNASGLLICLISLVQGYFASTGPYNTINYLVMIRFTRMRQQSAAYGERRAAGVRATAATTHSTHSTPLSHTSPPPLLLTQSILTSDSVRGCCCPQLLARRSLLTVGSLEAGTCSWRSFLVIAGLSGSTTQSREGGRVARVGRSSQFSPWGSNWCAWRSGSVRPRRWPAGTGGRRRRGAARGACAPALNEMTHTGHRLTSREDTDTPLQQFMQ</sequence>
<organism evidence="2 3">
    <name type="scientific">Chrysodeixis includens</name>
    <name type="common">Soybean looper</name>
    <name type="synonym">Pseudoplusia includens</name>
    <dbReference type="NCBI Taxonomy" id="689277"/>
    <lineage>
        <taxon>Eukaryota</taxon>
        <taxon>Metazoa</taxon>
        <taxon>Ecdysozoa</taxon>
        <taxon>Arthropoda</taxon>
        <taxon>Hexapoda</taxon>
        <taxon>Insecta</taxon>
        <taxon>Pterygota</taxon>
        <taxon>Neoptera</taxon>
        <taxon>Endopterygota</taxon>
        <taxon>Lepidoptera</taxon>
        <taxon>Glossata</taxon>
        <taxon>Ditrysia</taxon>
        <taxon>Noctuoidea</taxon>
        <taxon>Noctuidae</taxon>
        <taxon>Plusiinae</taxon>
        <taxon>Chrysodeixis</taxon>
    </lineage>
</organism>
<dbReference type="AlphaFoldDB" id="A0A9N8KW01"/>
<evidence type="ECO:0000313" key="2">
    <source>
        <dbReference type="EMBL" id="CAD0205005.1"/>
    </source>
</evidence>
<keyword evidence="3" id="KW-1185">Reference proteome</keyword>
<name>A0A9N8KW01_CHRIL</name>
<evidence type="ECO:0000256" key="1">
    <source>
        <dbReference type="SAM" id="MobiDB-lite"/>
    </source>
</evidence>
<reference evidence="2" key="1">
    <citation type="submission" date="2021-12" db="EMBL/GenBank/DDBJ databases">
        <authorList>
            <person name="King R."/>
        </authorList>
    </citation>
    <scope>NUCLEOTIDE SEQUENCE</scope>
</reference>
<dbReference type="EMBL" id="LR824025">
    <property type="protein sequence ID" value="CAD0205005.1"/>
    <property type="molecule type" value="Genomic_DNA"/>
</dbReference>
<evidence type="ECO:0000313" key="3">
    <source>
        <dbReference type="Proteomes" id="UP001154114"/>
    </source>
</evidence>
<gene>
    <name evidence="2" type="ORF">CINC_LOCUS7309</name>
</gene>
<feature type="region of interest" description="Disordered" evidence="1">
    <location>
        <begin position="228"/>
        <end position="250"/>
    </location>
</feature>
<protein>
    <submittedName>
        <fullName evidence="2">Uncharacterized protein</fullName>
    </submittedName>
</protein>